<accession>A0ABX4FUY6</accession>
<dbReference type="EMBL" id="NOIF01000263">
    <property type="protein sequence ID" value="OZS41635.1"/>
    <property type="molecule type" value="Genomic_DNA"/>
</dbReference>
<keyword evidence="2" id="KW-1185">Reference proteome</keyword>
<dbReference type="InterPro" id="IPR043733">
    <property type="entry name" value="DUF5677"/>
</dbReference>
<organism evidence="1 2">
    <name type="scientific">Photobacterium sanguinicancri</name>
    <dbReference type="NCBI Taxonomy" id="875932"/>
    <lineage>
        <taxon>Bacteria</taxon>
        <taxon>Pseudomonadati</taxon>
        <taxon>Pseudomonadota</taxon>
        <taxon>Gammaproteobacteria</taxon>
        <taxon>Vibrionales</taxon>
        <taxon>Vibrionaceae</taxon>
        <taxon>Photobacterium</taxon>
    </lineage>
</organism>
<sequence>NKSVDLDENFLKKYKNFLTGKLSGYFTRIQREIVKAGYYTMVDGSWSEYIEPVENWLVEDYIVKIKSGHRPFLVVIKNINKSCDKRYVCPDHVAALYAYESLGITMIPVIILDRNPVLSESAYLTSHHFIDGKDLGCVMYGYKPYHFTEVYSCFGSKNNSRDILVLDAIASKCDVVLQLVKDFHHKDKSVVHYNHTTYSTVYRLKENVLAIKHLLSEGYFYQAMGLVRSVYELSIDYYLDWLAPEFMGPWLQHKSRFNKNEINKMLSEIASEKVKPKHRDIYIKKKEYIFSFLSNVSVKAEVFPLGAKFYDDFYRYLSSIIHQDFHMTERHASLLDDIEPNSSNDISIEQMVVFLDVISSSVLVRVNQDYGGSEF</sequence>
<dbReference type="Pfam" id="PF18928">
    <property type="entry name" value="DUF5677"/>
    <property type="match status" value="1"/>
</dbReference>
<dbReference type="Proteomes" id="UP000215999">
    <property type="component" value="Unassembled WGS sequence"/>
</dbReference>
<gene>
    <name evidence="1" type="ORF">ASV53_22665</name>
</gene>
<protein>
    <submittedName>
        <fullName evidence="1">Uncharacterized protein</fullName>
    </submittedName>
</protein>
<comment type="caution">
    <text evidence="1">The sequence shown here is derived from an EMBL/GenBank/DDBJ whole genome shotgun (WGS) entry which is preliminary data.</text>
</comment>
<proteinExistence type="predicted"/>
<evidence type="ECO:0000313" key="1">
    <source>
        <dbReference type="EMBL" id="OZS41635.1"/>
    </source>
</evidence>
<dbReference type="RefSeq" id="WP_094958791.1">
    <property type="nucleotide sequence ID" value="NZ_NOIF01000263.1"/>
</dbReference>
<feature type="non-terminal residue" evidence="1">
    <location>
        <position position="1"/>
    </location>
</feature>
<evidence type="ECO:0000313" key="2">
    <source>
        <dbReference type="Proteomes" id="UP000215999"/>
    </source>
</evidence>
<reference evidence="1 2" key="1">
    <citation type="journal article" date="2016" name="Antonie Van Leeuwenhoek">
        <title>Photobacterium sanguinicancri sp. nov. isolated from marine animals.</title>
        <authorList>
            <person name="Gomez-Gil B."/>
            <person name="Roque A."/>
            <person name="Rotllant G."/>
            <person name="Romalde J.L."/>
            <person name="Doce A."/>
            <person name="Eggermont M."/>
            <person name="Defoirdt T."/>
        </authorList>
    </citation>
    <scope>NUCLEOTIDE SEQUENCE [LARGE SCALE GENOMIC DNA]</scope>
    <source>
        <strain evidence="1 2">CAIM 1827</strain>
    </source>
</reference>
<name>A0ABX4FUY6_9GAMM</name>